<comment type="similarity">
    <text evidence="1 6">Belongs to the glycosyl hydrolase 43 family.</text>
</comment>
<dbReference type="InterPro" id="IPR023296">
    <property type="entry name" value="Glyco_hydro_beta-prop_sf"/>
</dbReference>
<dbReference type="EMBL" id="JTDL01000083">
    <property type="protein sequence ID" value="KHL04121.1"/>
    <property type="molecule type" value="Genomic_DNA"/>
</dbReference>
<dbReference type="Pfam" id="PF17851">
    <property type="entry name" value="GH43_C2"/>
    <property type="match status" value="1"/>
</dbReference>
<dbReference type="PANTHER" id="PTHR42812">
    <property type="entry name" value="BETA-XYLOSIDASE"/>
    <property type="match status" value="1"/>
</dbReference>
<evidence type="ECO:0000313" key="9">
    <source>
        <dbReference type="Proteomes" id="UP000030982"/>
    </source>
</evidence>
<name>A0A0B2ALB5_9MICC</name>
<keyword evidence="2 6" id="KW-0378">Hydrolase</keyword>
<dbReference type="InterPro" id="IPR051795">
    <property type="entry name" value="Glycosyl_Hydrlase_43"/>
</dbReference>
<dbReference type="Proteomes" id="UP000030982">
    <property type="component" value="Unassembled WGS sequence"/>
</dbReference>
<dbReference type="Gene3D" id="2.115.10.20">
    <property type="entry name" value="Glycosyl hydrolase domain, family 43"/>
    <property type="match status" value="1"/>
</dbReference>
<proteinExistence type="inferred from homology"/>
<reference evidence="8 9" key="1">
    <citation type="submission" date="2014-09" db="EMBL/GenBank/DDBJ databases">
        <title>Genome sequence of Sinomonas sp. MUSC 117.</title>
        <authorList>
            <person name="Lee L.-H."/>
        </authorList>
    </citation>
    <scope>NUCLEOTIDE SEQUENCE [LARGE SCALE GENOMIC DNA]</scope>
    <source>
        <strain evidence="8 9">MUSC 117</strain>
    </source>
</reference>
<dbReference type="Gene3D" id="2.60.120.200">
    <property type="match status" value="1"/>
</dbReference>
<dbReference type="PANTHER" id="PTHR42812:SF12">
    <property type="entry name" value="BETA-XYLOSIDASE-RELATED"/>
    <property type="match status" value="1"/>
</dbReference>
<feature type="domain" description="Beta-xylosidase C-terminal Concanavalin A-like" evidence="7">
    <location>
        <begin position="354"/>
        <end position="493"/>
    </location>
</feature>
<protein>
    <submittedName>
        <fullName evidence="8">Glycoside hydrolase</fullName>
    </submittedName>
</protein>
<dbReference type="InterPro" id="IPR041542">
    <property type="entry name" value="GH43_C2"/>
</dbReference>
<evidence type="ECO:0000256" key="3">
    <source>
        <dbReference type="ARBA" id="ARBA00023295"/>
    </source>
</evidence>
<gene>
    <name evidence="8" type="ORF">LK10_06965</name>
</gene>
<dbReference type="RefSeq" id="WP_043121574.1">
    <property type="nucleotide sequence ID" value="NZ_JTDL01000083.1"/>
</dbReference>
<evidence type="ECO:0000256" key="5">
    <source>
        <dbReference type="PIRSR" id="PIRSR606710-2"/>
    </source>
</evidence>
<dbReference type="SUPFAM" id="SSF49899">
    <property type="entry name" value="Concanavalin A-like lectins/glucanases"/>
    <property type="match status" value="1"/>
</dbReference>
<evidence type="ECO:0000256" key="4">
    <source>
        <dbReference type="PIRSR" id="PIRSR606710-1"/>
    </source>
</evidence>
<feature type="active site" description="Proton donor" evidence="4">
    <location>
        <position position="185"/>
    </location>
</feature>
<dbReference type="AlphaFoldDB" id="A0A0B2ALB5"/>
<dbReference type="CDD" id="cd18617">
    <property type="entry name" value="GH43_XynB-like"/>
    <property type="match status" value="1"/>
</dbReference>
<dbReference type="STRING" id="1338436.LK10_06965"/>
<dbReference type="OrthoDB" id="9801455at2"/>
<evidence type="ECO:0000256" key="6">
    <source>
        <dbReference type="RuleBase" id="RU361187"/>
    </source>
</evidence>
<dbReference type="InterPro" id="IPR006710">
    <property type="entry name" value="Glyco_hydro_43"/>
</dbReference>
<feature type="active site" description="Proton acceptor" evidence="4">
    <location>
        <position position="17"/>
    </location>
</feature>
<sequence>MNPSPLTNPSIPGFNPDPTCVFVEGFYYAVTSSFEYLPGLPVYRSTDLMAWEHIGNVATRQGQVELGGVPSGSGVWAPTLRYRDGVYYVIVAIADSPRGCVVFTASDPAGPWDGGTAIDGIDGIDPDLAWDEEGAAYVTFGGHMLKGPETHFHHGILQAKVDLAAGRALEAPRRLWSGTGKTAPEAPHLYERDGVWYLIIAEGGTGRGHSVSIARGRSIEGPFTGFEGNPVLTSSGTSNQVVAVGHADLVSGPEGDIMLVLGNRTVDNMGAFSPIGRETFATRVTWSEGWPIPEPVHAAPAPADFLEVIDLTVPDALADPGWLAVGRLPSEIAEFDAEASATRITALGGGLGGFRPDFIGRRQRHLECAVEATLNVDHGAGGLALRFDERSFIELTAERWGLEVLVRARAVSPSAEQQWVLPASGPSARLQIAVERPEPGTTAWSGSADRLRLSTFDGDGVLRTLAVVDGRSWSVEVAAPFTGRILGLVATRGQVDVMEFRYWGRGNS</sequence>
<evidence type="ECO:0000256" key="2">
    <source>
        <dbReference type="ARBA" id="ARBA00022801"/>
    </source>
</evidence>
<feature type="site" description="Important for catalytic activity, responsible for pKa modulation of the active site Glu and correct orientation of both the proton donor and substrate" evidence="5">
    <location>
        <position position="125"/>
    </location>
</feature>
<comment type="caution">
    <text evidence="8">The sequence shown here is derived from an EMBL/GenBank/DDBJ whole genome shotgun (WGS) entry which is preliminary data.</text>
</comment>
<keyword evidence="9" id="KW-1185">Reference proteome</keyword>
<organism evidence="8 9">
    <name type="scientific">Sinomonas humi</name>
    <dbReference type="NCBI Taxonomy" id="1338436"/>
    <lineage>
        <taxon>Bacteria</taxon>
        <taxon>Bacillati</taxon>
        <taxon>Actinomycetota</taxon>
        <taxon>Actinomycetes</taxon>
        <taxon>Micrococcales</taxon>
        <taxon>Micrococcaceae</taxon>
        <taxon>Sinomonas</taxon>
    </lineage>
</organism>
<evidence type="ECO:0000256" key="1">
    <source>
        <dbReference type="ARBA" id="ARBA00009865"/>
    </source>
</evidence>
<evidence type="ECO:0000259" key="7">
    <source>
        <dbReference type="Pfam" id="PF17851"/>
    </source>
</evidence>
<dbReference type="InterPro" id="IPR013320">
    <property type="entry name" value="ConA-like_dom_sf"/>
</dbReference>
<dbReference type="GO" id="GO:0005975">
    <property type="term" value="P:carbohydrate metabolic process"/>
    <property type="evidence" value="ECO:0007669"/>
    <property type="project" value="InterPro"/>
</dbReference>
<dbReference type="Pfam" id="PF04616">
    <property type="entry name" value="Glyco_hydro_43"/>
    <property type="match status" value="1"/>
</dbReference>
<dbReference type="GO" id="GO:0004553">
    <property type="term" value="F:hydrolase activity, hydrolyzing O-glycosyl compounds"/>
    <property type="evidence" value="ECO:0007669"/>
    <property type="project" value="InterPro"/>
</dbReference>
<accession>A0A0B2ALB5</accession>
<keyword evidence="3 6" id="KW-0326">Glycosidase</keyword>
<dbReference type="SUPFAM" id="SSF75005">
    <property type="entry name" value="Arabinanase/levansucrase/invertase"/>
    <property type="match status" value="1"/>
</dbReference>
<evidence type="ECO:0000313" key="8">
    <source>
        <dbReference type="EMBL" id="KHL04121.1"/>
    </source>
</evidence>